<dbReference type="PANTHER" id="PTHR43071:SF1">
    <property type="entry name" value="2-AMINO-4-HYDROXY-6-HYDROXYMETHYLDIHYDROPTERIDINE PYROPHOSPHOKINASE"/>
    <property type="match status" value="1"/>
</dbReference>
<reference evidence="14 15" key="1">
    <citation type="submission" date="2021-05" db="EMBL/GenBank/DDBJ databases">
        <title>Petroleum and Energy Research Collection (APPE): ex situ preservation of microbial diversity associated with the oil industry and exploitation of its biotechnological potential.</title>
        <authorList>
            <person name="Paixao C.T.M."/>
            <person name="Gomes M.B."/>
            <person name="Oliveira V.M."/>
        </authorList>
    </citation>
    <scope>NUCLEOTIDE SEQUENCE [LARGE SCALE GENOMIC DNA]</scope>
    <source>
        <strain evidence="14 15">LIT2</strain>
    </source>
</reference>
<evidence type="ECO:0000256" key="2">
    <source>
        <dbReference type="ARBA" id="ARBA00005810"/>
    </source>
</evidence>
<comment type="similarity">
    <text evidence="2">Belongs to the HPPK family.</text>
</comment>
<keyword evidence="5 14" id="KW-0808">Transferase</keyword>
<sequence>MPDASHECLLSLGSNIEPRRHITMATTILEAECRVLAAATVIETTPVGYQAQPNFLNGALLLYTSLDYRAFRRYLKDIEARLGRRRGPIKSGPRTIDLDIVLWDRRLVDSVAWQQDYVREPALEALERAGITLAPPALASCARQDGDTAK</sequence>
<comment type="caution">
    <text evidence="14">The sequence shown here is derived from an EMBL/GenBank/DDBJ whole genome shotgun (WGS) entry which is preliminary data.</text>
</comment>
<evidence type="ECO:0000256" key="6">
    <source>
        <dbReference type="ARBA" id="ARBA00022741"/>
    </source>
</evidence>
<proteinExistence type="inferred from homology"/>
<dbReference type="PANTHER" id="PTHR43071">
    <property type="entry name" value="2-AMINO-4-HYDROXY-6-HYDROXYMETHYLDIHYDROPTERIDINE PYROPHOSPHOKINASE"/>
    <property type="match status" value="1"/>
</dbReference>
<protein>
    <recommendedName>
        <fullName evidence="4">2-amino-4-hydroxy-6-hydroxymethyldihydropteridine pyrophosphokinase</fullName>
        <ecNumber evidence="3">2.7.6.3</ecNumber>
    </recommendedName>
    <alternativeName>
        <fullName evidence="11">6-hydroxymethyl-7,8-dihydropterin pyrophosphokinase</fullName>
    </alternativeName>
    <alternativeName>
        <fullName evidence="12">7,8-dihydro-6-hydroxymethylpterin-pyrophosphokinase</fullName>
    </alternativeName>
</protein>
<dbReference type="InterPro" id="IPR035907">
    <property type="entry name" value="Hppk_sf"/>
</dbReference>
<evidence type="ECO:0000256" key="3">
    <source>
        <dbReference type="ARBA" id="ARBA00013253"/>
    </source>
</evidence>
<evidence type="ECO:0000256" key="4">
    <source>
        <dbReference type="ARBA" id="ARBA00016218"/>
    </source>
</evidence>
<evidence type="ECO:0000256" key="10">
    <source>
        <dbReference type="ARBA" id="ARBA00029409"/>
    </source>
</evidence>
<dbReference type="Proteomes" id="UP001319883">
    <property type="component" value="Unassembled WGS sequence"/>
</dbReference>
<dbReference type="EC" id="2.7.6.3" evidence="3"/>
<dbReference type="RefSeq" id="WP_224414728.1">
    <property type="nucleotide sequence ID" value="NZ_JAGXFC010000001.1"/>
</dbReference>
<comment type="function">
    <text evidence="10">Catalyzes the transfer of pyrophosphate from adenosine triphosphate (ATP) to 6-hydroxymethyl-7,8-dihydropterin, an enzymatic step in folate biosynthesis pathway.</text>
</comment>
<comment type="pathway">
    <text evidence="1">Cofactor biosynthesis; tetrahydrofolate biosynthesis; 2-amino-4-hydroxy-6-hydroxymethyl-7,8-dihydropteridine diphosphate from 7,8-dihydroneopterin triphosphate: step 4/4.</text>
</comment>
<dbReference type="Gene3D" id="3.30.70.560">
    <property type="entry name" value="7,8-Dihydro-6-hydroxymethylpterin-pyrophosphokinase HPPK"/>
    <property type="match status" value="1"/>
</dbReference>
<evidence type="ECO:0000313" key="14">
    <source>
        <dbReference type="EMBL" id="MBZ9568700.1"/>
    </source>
</evidence>
<name>A0ABS7X1C4_9GAMM</name>
<keyword evidence="6" id="KW-0547">Nucleotide-binding</keyword>
<dbReference type="Pfam" id="PF01288">
    <property type="entry name" value="HPPK"/>
    <property type="match status" value="1"/>
</dbReference>
<evidence type="ECO:0000256" key="5">
    <source>
        <dbReference type="ARBA" id="ARBA00022679"/>
    </source>
</evidence>
<organism evidence="14 15">
    <name type="scientific">Modicisalibacter tunisiensis</name>
    <dbReference type="NCBI Taxonomy" id="390637"/>
    <lineage>
        <taxon>Bacteria</taxon>
        <taxon>Pseudomonadati</taxon>
        <taxon>Pseudomonadota</taxon>
        <taxon>Gammaproteobacteria</taxon>
        <taxon>Oceanospirillales</taxon>
        <taxon>Halomonadaceae</taxon>
        <taxon>Modicisalibacter</taxon>
    </lineage>
</organism>
<keyword evidence="7" id="KW-0418">Kinase</keyword>
<gene>
    <name evidence="14" type="primary">folK</name>
    <name evidence="14" type="ORF">KGQ91_13565</name>
</gene>
<dbReference type="PROSITE" id="PS00794">
    <property type="entry name" value="HPPK"/>
    <property type="match status" value="1"/>
</dbReference>
<accession>A0ABS7X1C4</accession>
<evidence type="ECO:0000256" key="12">
    <source>
        <dbReference type="ARBA" id="ARBA00033413"/>
    </source>
</evidence>
<keyword evidence="9" id="KW-0289">Folate biosynthesis</keyword>
<dbReference type="SUPFAM" id="SSF55083">
    <property type="entry name" value="6-hydroxymethyl-7,8-dihydropterin pyrophosphokinase, HPPK"/>
    <property type="match status" value="1"/>
</dbReference>
<keyword evidence="8" id="KW-0067">ATP-binding</keyword>
<evidence type="ECO:0000259" key="13">
    <source>
        <dbReference type="PROSITE" id="PS00794"/>
    </source>
</evidence>
<evidence type="ECO:0000256" key="1">
    <source>
        <dbReference type="ARBA" id="ARBA00005051"/>
    </source>
</evidence>
<evidence type="ECO:0000256" key="7">
    <source>
        <dbReference type="ARBA" id="ARBA00022777"/>
    </source>
</evidence>
<evidence type="ECO:0000256" key="11">
    <source>
        <dbReference type="ARBA" id="ARBA00029766"/>
    </source>
</evidence>
<evidence type="ECO:0000256" key="9">
    <source>
        <dbReference type="ARBA" id="ARBA00022909"/>
    </source>
</evidence>
<dbReference type="GO" id="GO:0003848">
    <property type="term" value="F:2-amino-4-hydroxy-6-hydroxymethyldihydropteridine diphosphokinase activity"/>
    <property type="evidence" value="ECO:0007669"/>
    <property type="project" value="UniProtKB-EC"/>
</dbReference>
<dbReference type="EMBL" id="JAGXFD010000001">
    <property type="protein sequence ID" value="MBZ9568700.1"/>
    <property type="molecule type" value="Genomic_DNA"/>
</dbReference>
<dbReference type="CDD" id="cd00483">
    <property type="entry name" value="HPPK"/>
    <property type="match status" value="1"/>
</dbReference>
<dbReference type="InterPro" id="IPR000550">
    <property type="entry name" value="Hppk"/>
</dbReference>
<feature type="domain" description="7,8-dihydro-6-hydroxymethylpterin-pyrophosphokinase" evidence="13">
    <location>
        <begin position="90"/>
        <end position="101"/>
    </location>
</feature>
<evidence type="ECO:0000313" key="15">
    <source>
        <dbReference type="Proteomes" id="UP001319883"/>
    </source>
</evidence>
<dbReference type="NCBIfam" id="TIGR01498">
    <property type="entry name" value="folK"/>
    <property type="match status" value="1"/>
</dbReference>
<evidence type="ECO:0000256" key="8">
    <source>
        <dbReference type="ARBA" id="ARBA00022840"/>
    </source>
</evidence>
<keyword evidence="15" id="KW-1185">Reference proteome</keyword>